<name>A0A917HLT6_9BACL</name>
<evidence type="ECO:0008006" key="4">
    <source>
        <dbReference type="Google" id="ProtNLM"/>
    </source>
</evidence>
<dbReference type="RefSeq" id="WP_188891633.1">
    <property type="nucleotide sequence ID" value="NZ_BMHY01000010.1"/>
</dbReference>
<protein>
    <recommendedName>
        <fullName evidence="4">Class I SAM-dependent methyltransferase</fullName>
    </recommendedName>
</protein>
<dbReference type="GO" id="GO:0016740">
    <property type="term" value="F:transferase activity"/>
    <property type="evidence" value="ECO:0007669"/>
    <property type="project" value="UniProtKB-KW"/>
</dbReference>
<dbReference type="Proteomes" id="UP000600247">
    <property type="component" value="Unassembled WGS sequence"/>
</dbReference>
<keyword evidence="3" id="KW-1185">Reference proteome</keyword>
<dbReference type="Gene3D" id="3.40.50.150">
    <property type="entry name" value="Vaccinia Virus protein VP39"/>
    <property type="match status" value="1"/>
</dbReference>
<comment type="caution">
    <text evidence="2">The sequence shown here is derived from an EMBL/GenBank/DDBJ whole genome shotgun (WGS) entry which is preliminary data.</text>
</comment>
<accession>A0A917HLT6</accession>
<evidence type="ECO:0000313" key="3">
    <source>
        <dbReference type="Proteomes" id="UP000600247"/>
    </source>
</evidence>
<evidence type="ECO:0000256" key="1">
    <source>
        <dbReference type="ARBA" id="ARBA00022679"/>
    </source>
</evidence>
<organism evidence="2 3">
    <name type="scientific">Paenibacillus radicis</name>
    <name type="common">ex Gao et al. 2016</name>
    <dbReference type="NCBI Taxonomy" id="1737354"/>
    <lineage>
        <taxon>Bacteria</taxon>
        <taxon>Bacillati</taxon>
        <taxon>Bacillota</taxon>
        <taxon>Bacilli</taxon>
        <taxon>Bacillales</taxon>
        <taxon>Paenibacillaceae</taxon>
        <taxon>Paenibacillus</taxon>
    </lineage>
</organism>
<dbReference type="PANTHER" id="PTHR43861:SF3">
    <property type="entry name" value="PUTATIVE (AFU_ORTHOLOGUE AFUA_2G14390)-RELATED"/>
    <property type="match status" value="1"/>
</dbReference>
<keyword evidence="1" id="KW-0808">Transferase</keyword>
<proteinExistence type="predicted"/>
<sequence length="249" mass="28935">MTVHPIDLFDEMLELTTTLFFEHENELFFRFLEQESSALIDVGCGNGAYLSRLHDTYPHLPFIGLEYEAGIFERAVRKKTDGLDFQLSSYESASVEPSSAGAIVARLVMQHISDRIQFAEWAYKHMAPGGHLLLLDVDENALQVNDRLPLFSQLYVQSRQSIQTWLSFADRLKLEMTHAGFAHLRTERYRLKAEDQVTKLKLYRYMICVTELYTQEPISEEREKELSAWLDDDSCSHEIHMFGLEFQKQ</sequence>
<dbReference type="InterPro" id="IPR029063">
    <property type="entry name" value="SAM-dependent_MTases_sf"/>
</dbReference>
<gene>
    <name evidence="2" type="ORF">GCM10010918_44990</name>
</gene>
<dbReference type="Pfam" id="PF13489">
    <property type="entry name" value="Methyltransf_23"/>
    <property type="match status" value="1"/>
</dbReference>
<reference evidence="2 3" key="1">
    <citation type="journal article" date="2014" name="Int. J. Syst. Evol. Microbiol.">
        <title>Complete genome sequence of Corynebacterium casei LMG S-19264T (=DSM 44701T), isolated from a smear-ripened cheese.</title>
        <authorList>
            <consortium name="US DOE Joint Genome Institute (JGI-PGF)"/>
            <person name="Walter F."/>
            <person name="Albersmeier A."/>
            <person name="Kalinowski J."/>
            <person name="Ruckert C."/>
        </authorList>
    </citation>
    <scope>NUCLEOTIDE SEQUENCE [LARGE SCALE GENOMIC DNA]</scope>
    <source>
        <strain evidence="2 3">CGMCC 1.15286</strain>
    </source>
</reference>
<evidence type="ECO:0000313" key="2">
    <source>
        <dbReference type="EMBL" id="GGG82568.1"/>
    </source>
</evidence>
<dbReference type="AlphaFoldDB" id="A0A917HLT6"/>
<dbReference type="SUPFAM" id="SSF53335">
    <property type="entry name" value="S-adenosyl-L-methionine-dependent methyltransferases"/>
    <property type="match status" value="1"/>
</dbReference>
<dbReference type="EMBL" id="BMHY01000010">
    <property type="protein sequence ID" value="GGG82568.1"/>
    <property type="molecule type" value="Genomic_DNA"/>
</dbReference>
<dbReference type="CDD" id="cd02440">
    <property type="entry name" value="AdoMet_MTases"/>
    <property type="match status" value="1"/>
</dbReference>
<dbReference type="PANTHER" id="PTHR43861">
    <property type="entry name" value="TRANS-ACONITATE 2-METHYLTRANSFERASE-RELATED"/>
    <property type="match status" value="1"/>
</dbReference>